<dbReference type="OrthoDB" id="5289372at2"/>
<dbReference type="InterPro" id="IPR036938">
    <property type="entry name" value="PAP2/HPO_sf"/>
</dbReference>
<evidence type="ECO:0000313" key="3">
    <source>
        <dbReference type="EMBL" id="OBH64667.1"/>
    </source>
</evidence>
<dbReference type="InterPro" id="IPR000326">
    <property type="entry name" value="PAP2/HPO"/>
</dbReference>
<organism evidence="3 4">
    <name type="scientific">Mycobacterium mantenii</name>
    <dbReference type="NCBI Taxonomy" id="560555"/>
    <lineage>
        <taxon>Bacteria</taxon>
        <taxon>Bacillati</taxon>
        <taxon>Actinomycetota</taxon>
        <taxon>Actinomycetes</taxon>
        <taxon>Mycobacteriales</taxon>
        <taxon>Mycobacteriaceae</taxon>
        <taxon>Mycobacterium</taxon>
        <taxon>Mycobacterium avium complex (MAC)</taxon>
    </lineage>
</organism>
<keyword evidence="1" id="KW-1133">Transmembrane helix</keyword>
<dbReference type="RefSeq" id="WP_067914945.1">
    <property type="nucleotide sequence ID" value="NZ_LZJP01000022.1"/>
</dbReference>
<feature type="transmembrane region" description="Helical" evidence="1">
    <location>
        <begin position="187"/>
        <end position="205"/>
    </location>
</feature>
<dbReference type="Proteomes" id="UP000092389">
    <property type="component" value="Unassembled WGS sequence"/>
</dbReference>
<name>A0A1A2SLM4_MYCNT</name>
<dbReference type="SUPFAM" id="SSF48317">
    <property type="entry name" value="Acid phosphatase/Vanadium-dependent haloperoxidase"/>
    <property type="match status" value="1"/>
</dbReference>
<feature type="domain" description="Phosphatidic acid phosphatase type 2/haloperoxidase" evidence="2">
    <location>
        <begin position="91"/>
        <end position="202"/>
    </location>
</feature>
<gene>
    <name evidence="3" type="ORF">A5683_13705</name>
</gene>
<comment type="caution">
    <text evidence="3">The sequence shown here is derived from an EMBL/GenBank/DDBJ whole genome shotgun (WGS) entry which is preliminary data.</text>
</comment>
<dbReference type="PANTHER" id="PTHR14969:SF13">
    <property type="entry name" value="AT30094P"/>
    <property type="match status" value="1"/>
</dbReference>
<reference evidence="3 4" key="1">
    <citation type="submission" date="2016-06" db="EMBL/GenBank/DDBJ databases">
        <authorList>
            <person name="Kjaerup R.B."/>
            <person name="Dalgaard T.S."/>
            <person name="Juul-Madsen H.R."/>
        </authorList>
    </citation>
    <scope>NUCLEOTIDE SEQUENCE [LARGE SCALE GENOMIC DNA]</scope>
    <source>
        <strain evidence="3 4">E152</strain>
    </source>
</reference>
<evidence type="ECO:0000313" key="4">
    <source>
        <dbReference type="Proteomes" id="UP000092389"/>
    </source>
</evidence>
<keyword evidence="1" id="KW-0812">Transmembrane</keyword>
<keyword evidence="1" id="KW-0472">Membrane</keyword>
<evidence type="ECO:0000256" key="1">
    <source>
        <dbReference type="SAM" id="Phobius"/>
    </source>
</evidence>
<feature type="transmembrane region" description="Helical" evidence="1">
    <location>
        <begin position="91"/>
        <end position="113"/>
    </location>
</feature>
<accession>A0A1A2SLM4</accession>
<dbReference type="SMART" id="SM00014">
    <property type="entry name" value="acidPPc"/>
    <property type="match status" value="1"/>
</dbReference>
<dbReference type="AlphaFoldDB" id="A0A1A2SLM4"/>
<dbReference type="Pfam" id="PF01569">
    <property type="entry name" value="PAP2"/>
    <property type="match status" value="1"/>
</dbReference>
<sequence length="225" mass="24397">MTRPRMPMASWIAVLATAVYAVMWVGCARQWTWLHRMDWSLLNAAHDFAVKHPMWLRFWEGVSYALGPGPMSVLGIAVTVFALAMRKLRAALVLAVACGPLNEFATAAAKALVNRPRPATMLVAASSSSFPSGHALEATAALLAVLCFFFPMMSRMIRRIAVAAVAVSVPAVGISRVALNVHYPSDVLAGWSLGYLYLLLCLLLFRPSIERSATPGRATEPAAMR</sequence>
<dbReference type="Gene3D" id="1.20.144.10">
    <property type="entry name" value="Phosphatidic acid phosphatase type 2/haloperoxidase"/>
    <property type="match status" value="1"/>
</dbReference>
<protein>
    <recommendedName>
        <fullName evidence="2">Phosphatidic acid phosphatase type 2/haloperoxidase domain-containing protein</fullName>
    </recommendedName>
</protein>
<dbReference type="PANTHER" id="PTHR14969">
    <property type="entry name" value="SPHINGOSINE-1-PHOSPHATE PHOSPHOHYDROLASE"/>
    <property type="match status" value="1"/>
</dbReference>
<proteinExistence type="predicted"/>
<dbReference type="PROSITE" id="PS51257">
    <property type="entry name" value="PROKAR_LIPOPROTEIN"/>
    <property type="match status" value="1"/>
</dbReference>
<feature type="transmembrane region" description="Helical" evidence="1">
    <location>
        <begin position="62"/>
        <end position="84"/>
    </location>
</feature>
<feature type="transmembrane region" description="Helical" evidence="1">
    <location>
        <begin position="133"/>
        <end position="153"/>
    </location>
</feature>
<dbReference type="EMBL" id="LZJU01000225">
    <property type="protein sequence ID" value="OBH64667.1"/>
    <property type="molecule type" value="Genomic_DNA"/>
</dbReference>
<evidence type="ECO:0000259" key="2">
    <source>
        <dbReference type="SMART" id="SM00014"/>
    </source>
</evidence>
<feature type="transmembrane region" description="Helical" evidence="1">
    <location>
        <begin position="160"/>
        <end position="181"/>
    </location>
</feature>